<gene>
    <name evidence="3" type="ORF">S01H1_69707</name>
</gene>
<comment type="similarity">
    <text evidence="1">Belongs to the deoxyhypusine synthase family.</text>
</comment>
<dbReference type="GO" id="GO:0034038">
    <property type="term" value="F:deoxyhypusine synthase activity"/>
    <property type="evidence" value="ECO:0007669"/>
    <property type="project" value="TreeGrafter"/>
</dbReference>
<dbReference type="PANTHER" id="PTHR11703:SF0">
    <property type="entry name" value="DEOXYHYPUSINE SYNTHASE"/>
    <property type="match status" value="1"/>
</dbReference>
<evidence type="ECO:0000256" key="2">
    <source>
        <dbReference type="ARBA" id="ARBA00023027"/>
    </source>
</evidence>
<dbReference type="Pfam" id="PF01916">
    <property type="entry name" value="DS"/>
    <property type="match status" value="1"/>
</dbReference>
<feature type="non-terminal residue" evidence="3">
    <location>
        <position position="1"/>
    </location>
</feature>
<dbReference type="InterPro" id="IPR002773">
    <property type="entry name" value="Deoxyhypusine_synthase"/>
</dbReference>
<dbReference type="SUPFAM" id="SSF52467">
    <property type="entry name" value="DHS-like NAD/FAD-binding domain"/>
    <property type="match status" value="1"/>
</dbReference>
<comment type="caution">
    <text evidence="3">The sequence shown here is derived from an EMBL/GenBank/DDBJ whole genome shotgun (WGS) entry which is preliminary data.</text>
</comment>
<keyword evidence="2" id="KW-0520">NAD</keyword>
<accession>X0WZV1</accession>
<dbReference type="EMBL" id="BARS01046299">
    <property type="protein sequence ID" value="GAG28737.1"/>
    <property type="molecule type" value="Genomic_DNA"/>
</dbReference>
<organism evidence="3">
    <name type="scientific">marine sediment metagenome</name>
    <dbReference type="NCBI Taxonomy" id="412755"/>
    <lineage>
        <taxon>unclassified sequences</taxon>
        <taxon>metagenomes</taxon>
        <taxon>ecological metagenomes</taxon>
    </lineage>
</organism>
<evidence type="ECO:0000313" key="3">
    <source>
        <dbReference type="EMBL" id="GAG28737.1"/>
    </source>
</evidence>
<feature type="non-terminal residue" evidence="3">
    <location>
        <position position="246"/>
    </location>
</feature>
<protein>
    <recommendedName>
        <fullName evidence="4">Deoxyhypusine synthase</fullName>
    </recommendedName>
</protein>
<dbReference type="PANTHER" id="PTHR11703">
    <property type="entry name" value="DEOXYHYPUSINE SYNTHASE"/>
    <property type="match status" value="1"/>
</dbReference>
<evidence type="ECO:0000256" key="1">
    <source>
        <dbReference type="ARBA" id="ARBA00009892"/>
    </source>
</evidence>
<evidence type="ECO:0008006" key="4">
    <source>
        <dbReference type="Google" id="ProtNLM"/>
    </source>
</evidence>
<dbReference type="AlphaFoldDB" id="X0WZV1"/>
<dbReference type="GO" id="GO:0005737">
    <property type="term" value="C:cytoplasm"/>
    <property type="evidence" value="ECO:0007669"/>
    <property type="project" value="TreeGrafter"/>
</dbReference>
<name>X0WZV1_9ZZZZ</name>
<dbReference type="InterPro" id="IPR036982">
    <property type="entry name" value="Deoxyhypusine_synthase_sf"/>
</dbReference>
<proteinExistence type="inferred from homology"/>
<dbReference type="InterPro" id="IPR029035">
    <property type="entry name" value="DHS-like_NAD/FAD-binding_dom"/>
</dbReference>
<sequence length="246" mass="27905">INLDHLPKVEGYDFEKGFDFGKFIKSFKSTAFQATHLGMAVDIVNRMREDKAFIFLSCTSNIISSGLREIIKFLVKNKHIHFVVTSAGGIEEDIIKCLSPFHLGTFDIKGKMLFEKGVARIGNIFVPMDRYTHLEKFIDPFFEKLYSRQKEIGRPLCSSEIINMLGKEIDHEDSILYWAYKNNIPVICPAIMDGAFGDLLHYFKKRHSDFSVDVTEDTETIIRSVERAGKSAVIALGGGVSKHYVL</sequence>
<reference evidence="3" key="1">
    <citation type="journal article" date="2014" name="Front. Microbiol.">
        <title>High frequency of phylogenetically diverse reductive dehalogenase-homologous genes in deep subseafloor sedimentary metagenomes.</title>
        <authorList>
            <person name="Kawai M."/>
            <person name="Futagami T."/>
            <person name="Toyoda A."/>
            <person name="Takaki Y."/>
            <person name="Nishi S."/>
            <person name="Hori S."/>
            <person name="Arai W."/>
            <person name="Tsubouchi T."/>
            <person name="Morono Y."/>
            <person name="Uchiyama I."/>
            <person name="Ito T."/>
            <person name="Fujiyama A."/>
            <person name="Inagaki F."/>
            <person name="Takami H."/>
        </authorList>
    </citation>
    <scope>NUCLEOTIDE SEQUENCE</scope>
    <source>
        <strain evidence="3">Expedition CK06-06</strain>
    </source>
</reference>
<dbReference type="FunFam" id="3.40.910.10:FF:000010">
    <property type="entry name" value="Deoxyhypusine synthase"/>
    <property type="match status" value="1"/>
</dbReference>
<dbReference type="Gene3D" id="3.40.910.10">
    <property type="entry name" value="Deoxyhypusine synthase"/>
    <property type="match status" value="1"/>
</dbReference>